<feature type="transmembrane region" description="Helical" evidence="2">
    <location>
        <begin position="122"/>
        <end position="139"/>
    </location>
</feature>
<comment type="subcellular location">
    <subcellularLocation>
        <location evidence="1">Cell inner membrane</location>
        <topology evidence="1">Multi-pass membrane protein</topology>
    </subcellularLocation>
</comment>
<feature type="transmembrane region" description="Helical" evidence="2">
    <location>
        <begin position="293"/>
        <end position="315"/>
    </location>
</feature>
<evidence type="ECO:0000256" key="2">
    <source>
        <dbReference type="SAM" id="Phobius"/>
    </source>
</evidence>
<feature type="transmembrane region" description="Helical" evidence="2">
    <location>
        <begin position="466"/>
        <end position="487"/>
    </location>
</feature>
<evidence type="ECO:0000259" key="3">
    <source>
        <dbReference type="Pfam" id="PF06808"/>
    </source>
</evidence>
<dbReference type="OrthoDB" id="9759894at2"/>
<feature type="transmembrane region" description="Helical" evidence="2">
    <location>
        <begin position="493"/>
        <end position="515"/>
    </location>
</feature>
<feature type="transmembrane region" description="Helical" evidence="2">
    <location>
        <begin position="35"/>
        <end position="58"/>
    </location>
</feature>
<organism evidence="4 5">
    <name type="scientific">Alloyangia pacifica</name>
    <dbReference type="NCBI Taxonomy" id="311180"/>
    <lineage>
        <taxon>Bacteria</taxon>
        <taxon>Pseudomonadati</taxon>
        <taxon>Pseudomonadota</taxon>
        <taxon>Alphaproteobacteria</taxon>
        <taxon>Rhodobacterales</taxon>
        <taxon>Roseobacteraceae</taxon>
        <taxon>Alloyangia</taxon>
    </lineage>
</organism>
<reference evidence="5" key="1">
    <citation type="submission" date="2016-10" db="EMBL/GenBank/DDBJ databases">
        <authorList>
            <person name="Varghese N."/>
            <person name="Submissions S."/>
        </authorList>
    </citation>
    <scope>NUCLEOTIDE SEQUENCE [LARGE SCALE GENOMIC DNA]</scope>
    <source>
        <strain evidence="5">DSM 26894</strain>
    </source>
</reference>
<keyword evidence="2" id="KW-1133">Transmembrane helix</keyword>
<name>A0A1I6QWE7_9RHOB</name>
<keyword evidence="2" id="KW-0812">Transmembrane</keyword>
<dbReference type="Pfam" id="PF06808">
    <property type="entry name" value="DctM"/>
    <property type="match status" value="1"/>
</dbReference>
<feature type="transmembrane region" description="Helical" evidence="2">
    <location>
        <begin position="362"/>
        <end position="381"/>
    </location>
</feature>
<dbReference type="STRING" id="311180.SAMN04488050_102410"/>
<dbReference type="InterPro" id="IPR011853">
    <property type="entry name" value="TRAP_DctM-Dct_fused"/>
</dbReference>
<feature type="transmembrane region" description="Helical" evidence="2">
    <location>
        <begin position="335"/>
        <end position="356"/>
    </location>
</feature>
<dbReference type="PANTHER" id="PTHR43849">
    <property type="entry name" value="BLL3936 PROTEIN"/>
    <property type="match status" value="1"/>
</dbReference>
<keyword evidence="1" id="KW-1003">Cell membrane</keyword>
<feature type="transmembrane region" description="Helical" evidence="2">
    <location>
        <begin position="70"/>
        <end position="91"/>
    </location>
</feature>
<sequence length="636" mass="66205">MSQDTVPKPLLTAQIMAATVPLLAIIWVLKLPTHMGLLIFPEQIAAVMLALSLATIYLNTRGRSGLPRGVDIALALLSLGVGGWVFARFQVLSEQAIYYPTEALILGVCVVGLVLDTVRRVLGWVLVGIFALFVAYALWSDVLPGALAGRPMPLTELLQYLATDSAATWGSSLQVASFVVVVFVLFGGFLIAVGGGEFFTQLSMRVSGSGPGGAAKIGVTASALFGSISGSAVSNVMSTGVMTIPMMIRSGLSRVQAGAIEAVASTGGQLMPPIMGAAAFLMAELLQVDYREILVAALLPALIYYASIFLQIDFLARRDKVGSLAGERREAMKTILRAGWSTMLGFVVLLGSIFVLNREAEVAATWTVFALVIAALIAQTLRPGMSGSLTLRGCWSALSKTGQAVAEVLLVTAAAGMIVGILSITGLGFTLSILLLDLGGSTLFGMLAVTALVAIVLGLGLPTTAVYLLLASLAAPALVQVGIPPIAAHMFVFYYGMLSMITPPIALASFAAAAISGAGQIRTGVESFRVGWVAYLLPFLFIYKPALLMDGTAGEILYVAVSSLVALVLVAGGVIGHALRPLQGVMRLLWAGTGLATIAPLNALAGHAVEWGVSAFGLLLLAQHLTPVLRARRAAT</sequence>
<feature type="transmembrane region" description="Helical" evidence="2">
    <location>
        <begin position="97"/>
        <end position="115"/>
    </location>
</feature>
<dbReference type="AlphaFoldDB" id="A0A1I6QWE7"/>
<feature type="transmembrane region" description="Helical" evidence="2">
    <location>
        <begin position="408"/>
        <end position="436"/>
    </location>
</feature>
<keyword evidence="5" id="KW-1185">Reference proteome</keyword>
<accession>A0A1I6QWE7</accession>
<dbReference type="GO" id="GO:0005886">
    <property type="term" value="C:plasma membrane"/>
    <property type="evidence" value="ECO:0007669"/>
    <property type="project" value="UniProtKB-SubCell"/>
</dbReference>
<feature type="transmembrane region" description="Helical" evidence="2">
    <location>
        <begin position="217"/>
        <end position="237"/>
    </location>
</feature>
<dbReference type="GO" id="GO:0022857">
    <property type="term" value="F:transmembrane transporter activity"/>
    <property type="evidence" value="ECO:0007669"/>
    <property type="project" value="UniProtKB-UniRule"/>
</dbReference>
<evidence type="ECO:0000313" key="5">
    <source>
        <dbReference type="Proteomes" id="UP000199392"/>
    </source>
</evidence>
<dbReference type="EMBL" id="FOZW01000002">
    <property type="protein sequence ID" value="SFS56742.1"/>
    <property type="molecule type" value="Genomic_DNA"/>
</dbReference>
<proteinExistence type="predicted"/>
<evidence type="ECO:0000256" key="1">
    <source>
        <dbReference type="RuleBase" id="RU369079"/>
    </source>
</evidence>
<keyword evidence="1" id="KW-0813">Transport</keyword>
<dbReference type="InterPro" id="IPR010656">
    <property type="entry name" value="DctM"/>
</dbReference>
<feature type="domain" description="TRAP C4-dicarboxylate transport system permease DctM subunit" evidence="3">
    <location>
        <begin position="113"/>
        <end position="549"/>
    </location>
</feature>
<evidence type="ECO:0000313" key="4">
    <source>
        <dbReference type="EMBL" id="SFS56742.1"/>
    </source>
</evidence>
<dbReference type="RefSeq" id="WP_092419995.1">
    <property type="nucleotide sequence ID" value="NZ_FNCL01000001.1"/>
</dbReference>
<feature type="transmembrane region" description="Helical" evidence="2">
    <location>
        <begin position="527"/>
        <end position="544"/>
    </location>
</feature>
<keyword evidence="1" id="KW-0997">Cell inner membrane</keyword>
<feature type="transmembrane region" description="Helical" evidence="2">
    <location>
        <begin position="9"/>
        <end position="29"/>
    </location>
</feature>
<protein>
    <submittedName>
        <fullName evidence="4">TRAP transporter, 4TM/12TM fusion protein</fullName>
    </submittedName>
</protein>
<dbReference type="PANTHER" id="PTHR43849:SF2">
    <property type="entry name" value="BLL3936 PROTEIN"/>
    <property type="match status" value="1"/>
</dbReference>
<feature type="transmembrane region" description="Helical" evidence="2">
    <location>
        <begin position="442"/>
        <end position="459"/>
    </location>
</feature>
<feature type="transmembrane region" description="Helical" evidence="2">
    <location>
        <begin position="175"/>
        <end position="196"/>
    </location>
</feature>
<gene>
    <name evidence="4" type="ORF">SAMN04488050_102410</name>
</gene>
<feature type="transmembrane region" description="Helical" evidence="2">
    <location>
        <begin position="556"/>
        <end position="576"/>
    </location>
</feature>
<keyword evidence="2" id="KW-0472">Membrane</keyword>
<dbReference type="Proteomes" id="UP000199392">
    <property type="component" value="Unassembled WGS sequence"/>
</dbReference>
<dbReference type="NCBIfam" id="TIGR02123">
    <property type="entry name" value="TRAP_fused"/>
    <property type="match status" value="1"/>
</dbReference>
<comment type="function">
    <text evidence="1">Part of the tripartite ATP-independent periplasmic (TRAP) transport system.</text>
</comment>